<keyword evidence="1" id="KW-0472">Membrane</keyword>
<dbReference type="RefSeq" id="WP_378585845.1">
    <property type="nucleotide sequence ID" value="NZ_JBHSKD010000002.1"/>
</dbReference>
<gene>
    <name evidence="2" type="ORF">ACFPGP_01375</name>
</gene>
<organism evidence="2 3">
    <name type="scientific">Nocardioides taihuensis</name>
    <dbReference type="NCBI Taxonomy" id="1835606"/>
    <lineage>
        <taxon>Bacteria</taxon>
        <taxon>Bacillati</taxon>
        <taxon>Actinomycetota</taxon>
        <taxon>Actinomycetes</taxon>
        <taxon>Propionibacteriales</taxon>
        <taxon>Nocardioidaceae</taxon>
        <taxon>Nocardioides</taxon>
    </lineage>
</organism>
<comment type="caution">
    <text evidence="2">The sequence shown here is derived from an EMBL/GenBank/DDBJ whole genome shotgun (WGS) entry which is preliminary data.</text>
</comment>
<feature type="transmembrane region" description="Helical" evidence="1">
    <location>
        <begin position="173"/>
        <end position="193"/>
    </location>
</feature>
<feature type="transmembrane region" description="Helical" evidence="1">
    <location>
        <begin position="250"/>
        <end position="270"/>
    </location>
</feature>
<accession>A0ABW0BEU1</accession>
<name>A0ABW0BEU1_9ACTN</name>
<feature type="transmembrane region" description="Helical" evidence="1">
    <location>
        <begin position="282"/>
        <end position="302"/>
    </location>
</feature>
<feature type="transmembrane region" description="Helical" evidence="1">
    <location>
        <begin position="213"/>
        <end position="229"/>
    </location>
</feature>
<evidence type="ECO:0000256" key="1">
    <source>
        <dbReference type="SAM" id="Phobius"/>
    </source>
</evidence>
<evidence type="ECO:0000313" key="3">
    <source>
        <dbReference type="Proteomes" id="UP001596087"/>
    </source>
</evidence>
<keyword evidence="1" id="KW-1133">Transmembrane helix</keyword>
<sequence length="315" mass="34236">MPPSDVPPVALRTYTALRLGVVAVIAALGIAVWREIVNTPGGCVQRSLSAYYYTPVRPVFVGALLIIGFVMIAMWGKTFVEDAALNLAGMLLSVVALVPTLDANYCSTPQAGQVTDPEAKQIADARLISDNADAVARSFTAFLAVGVVVLLLVAVVGAWLYVRSPAKASRKALLSYLITWALAAAALLVYYLLFQHADDPSSFFNHRVHSWSANLAVACIIVAVASAAVDNARRSDRATRSWWQGYSRWTWLYGILTVTMVGSALVIKGGDRFHWFSGWADVHATFLVEAVLIFLLGVFWVLQTIERRSEGAPTY</sequence>
<keyword evidence="1" id="KW-0812">Transmembrane</keyword>
<dbReference type="Proteomes" id="UP001596087">
    <property type="component" value="Unassembled WGS sequence"/>
</dbReference>
<evidence type="ECO:0008006" key="4">
    <source>
        <dbReference type="Google" id="ProtNLM"/>
    </source>
</evidence>
<dbReference type="EMBL" id="JBHSKD010000002">
    <property type="protein sequence ID" value="MFC5175301.1"/>
    <property type="molecule type" value="Genomic_DNA"/>
</dbReference>
<feature type="transmembrane region" description="Helical" evidence="1">
    <location>
        <begin position="56"/>
        <end position="76"/>
    </location>
</feature>
<keyword evidence="3" id="KW-1185">Reference proteome</keyword>
<evidence type="ECO:0000313" key="2">
    <source>
        <dbReference type="EMBL" id="MFC5175301.1"/>
    </source>
</evidence>
<feature type="transmembrane region" description="Helical" evidence="1">
    <location>
        <begin position="16"/>
        <end position="36"/>
    </location>
</feature>
<feature type="transmembrane region" description="Helical" evidence="1">
    <location>
        <begin position="139"/>
        <end position="161"/>
    </location>
</feature>
<reference evidence="3" key="1">
    <citation type="journal article" date="2019" name="Int. J. Syst. Evol. Microbiol.">
        <title>The Global Catalogue of Microorganisms (GCM) 10K type strain sequencing project: providing services to taxonomists for standard genome sequencing and annotation.</title>
        <authorList>
            <consortium name="The Broad Institute Genomics Platform"/>
            <consortium name="The Broad Institute Genome Sequencing Center for Infectious Disease"/>
            <person name="Wu L."/>
            <person name="Ma J."/>
        </authorList>
    </citation>
    <scope>NUCLEOTIDE SEQUENCE [LARGE SCALE GENOMIC DNA]</scope>
    <source>
        <strain evidence="3">DFY41</strain>
    </source>
</reference>
<proteinExistence type="predicted"/>
<protein>
    <recommendedName>
        <fullName evidence="4">DUF998 domain-containing protein</fullName>
    </recommendedName>
</protein>